<keyword evidence="1" id="KW-0175">Coiled coil</keyword>
<evidence type="ECO:0000313" key="3">
    <source>
        <dbReference type="Proteomes" id="UP000429958"/>
    </source>
</evidence>
<evidence type="ECO:0000256" key="1">
    <source>
        <dbReference type="SAM" id="Coils"/>
    </source>
</evidence>
<protein>
    <submittedName>
        <fullName evidence="2">Uncharacterized protein</fullName>
    </submittedName>
</protein>
<proteinExistence type="predicted"/>
<organism evidence="2 3">
    <name type="scientific">Clostridium porci</name>
    <dbReference type="NCBI Taxonomy" id="2605778"/>
    <lineage>
        <taxon>Bacteria</taxon>
        <taxon>Bacillati</taxon>
        <taxon>Bacillota</taxon>
        <taxon>Clostridia</taxon>
        <taxon>Eubacteriales</taxon>
        <taxon>Clostridiaceae</taxon>
        <taxon>Clostridium</taxon>
    </lineage>
</organism>
<gene>
    <name evidence="2" type="ORF">FYJ39_18555</name>
</gene>
<reference evidence="2 3" key="1">
    <citation type="submission" date="2019-08" db="EMBL/GenBank/DDBJ databases">
        <title>In-depth cultivation of the pig gut microbiome towards novel bacterial diversity and tailored functional studies.</title>
        <authorList>
            <person name="Wylensek D."/>
            <person name="Hitch T.C.A."/>
            <person name="Clavel T."/>
        </authorList>
    </citation>
    <scope>NUCLEOTIDE SEQUENCE [LARGE SCALE GENOMIC DNA]</scope>
    <source>
        <strain evidence="2 3">WCA-389-WT-23D1</strain>
    </source>
</reference>
<sequence length="166" mass="19630">MLEALQFHSACNVKQNDKAVYLNEIKRLKKKVNTILEINEELKAENRRLQQKEDPLFISQAEPLIKDMLHFLRALKHANQWMDSVYKTELTKDFFRIEKKELERILLGLNLKTPQKELFQCMSSLGVMKDADGRFLFHVMVQKKQYTVYLIRKSAIDMIIEDVGEE</sequence>
<dbReference type="EMBL" id="VUMD01000026">
    <property type="protein sequence ID" value="MSS38462.1"/>
    <property type="molecule type" value="Genomic_DNA"/>
</dbReference>
<dbReference type="AlphaFoldDB" id="A0A7X2NP34"/>
<dbReference type="RefSeq" id="WP_154473864.1">
    <property type="nucleotide sequence ID" value="NZ_VUMD01000026.1"/>
</dbReference>
<keyword evidence="3" id="KW-1185">Reference proteome</keyword>
<evidence type="ECO:0000313" key="2">
    <source>
        <dbReference type="EMBL" id="MSS38462.1"/>
    </source>
</evidence>
<accession>A0A7X2NP34</accession>
<name>A0A7X2NP34_9CLOT</name>
<feature type="coiled-coil region" evidence="1">
    <location>
        <begin position="11"/>
        <end position="52"/>
    </location>
</feature>
<comment type="caution">
    <text evidence="2">The sequence shown here is derived from an EMBL/GenBank/DDBJ whole genome shotgun (WGS) entry which is preliminary data.</text>
</comment>
<dbReference type="Proteomes" id="UP000429958">
    <property type="component" value="Unassembled WGS sequence"/>
</dbReference>